<feature type="transmembrane region" description="Helical" evidence="7">
    <location>
        <begin position="278"/>
        <end position="296"/>
    </location>
</feature>
<proteinExistence type="inferred from homology"/>
<evidence type="ECO:0000256" key="7">
    <source>
        <dbReference type="RuleBase" id="RU363032"/>
    </source>
</evidence>
<name>A0A7W2FE09_9BURK</name>
<evidence type="ECO:0000256" key="2">
    <source>
        <dbReference type="ARBA" id="ARBA00022448"/>
    </source>
</evidence>
<keyword evidence="10" id="KW-1185">Reference proteome</keyword>
<keyword evidence="5 7" id="KW-1133">Transmembrane helix</keyword>
<feature type="transmembrane region" description="Helical" evidence="7">
    <location>
        <begin position="135"/>
        <end position="156"/>
    </location>
</feature>
<sequence length="356" mass="38962">MKIKLGQDSPIAVALFASPALLLFLLFVALPMLLAAGATFTNHRLVSPEPTRYVGLENYRRLLALELAVIEPLRDTQGAVLRDEDGVRYPTWRQVRKAQPALDGYREAFHLDLGQSRIVLAASDPLFYRALINTFLFAAMVLPLQCGAALGLALLVNQKVRGRILFRTLYFAPVVTSMVVASIVWTFLLNTDRGLLNELLRGLLHDPNAGPDWLGDSHYALPAIALMSAWQGAGFQMLVFLAGLQSISPELYEAATLMGANAWQRFVHVTLPGLRNTIIFVLLSTTLLAFGLFTQVDVMTSGGPLDSTATVVYHAVRSGFKEQDVGYGSTITLVFFAIVLALSVVQRMLVSKGESK</sequence>
<keyword evidence="3" id="KW-1003">Cell membrane</keyword>
<dbReference type="SUPFAM" id="SSF161098">
    <property type="entry name" value="MetI-like"/>
    <property type="match status" value="1"/>
</dbReference>
<dbReference type="InterPro" id="IPR000515">
    <property type="entry name" value="MetI-like"/>
</dbReference>
<organism evidence="9 10">
    <name type="scientific">Rugamonas apoptosis</name>
    <dbReference type="NCBI Taxonomy" id="2758570"/>
    <lineage>
        <taxon>Bacteria</taxon>
        <taxon>Pseudomonadati</taxon>
        <taxon>Pseudomonadota</taxon>
        <taxon>Betaproteobacteria</taxon>
        <taxon>Burkholderiales</taxon>
        <taxon>Oxalobacteraceae</taxon>
        <taxon>Telluria group</taxon>
        <taxon>Rugamonas</taxon>
    </lineage>
</organism>
<keyword evidence="4 7" id="KW-0812">Transmembrane</keyword>
<dbReference type="PROSITE" id="PS50928">
    <property type="entry name" value="ABC_TM1"/>
    <property type="match status" value="1"/>
</dbReference>
<dbReference type="AlphaFoldDB" id="A0A7W2FE09"/>
<feature type="transmembrane region" description="Helical" evidence="7">
    <location>
        <begin position="325"/>
        <end position="345"/>
    </location>
</feature>
<evidence type="ECO:0000256" key="4">
    <source>
        <dbReference type="ARBA" id="ARBA00022692"/>
    </source>
</evidence>
<keyword evidence="6 7" id="KW-0472">Membrane</keyword>
<dbReference type="InterPro" id="IPR051393">
    <property type="entry name" value="ABC_transporter_permease"/>
</dbReference>
<evidence type="ECO:0000256" key="5">
    <source>
        <dbReference type="ARBA" id="ARBA00022989"/>
    </source>
</evidence>
<dbReference type="RefSeq" id="WP_182156739.1">
    <property type="nucleotide sequence ID" value="NZ_JACEZU010000013.1"/>
</dbReference>
<evidence type="ECO:0000256" key="3">
    <source>
        <dbReference type="ARBA" id="ARBA00022475"/>
    </source>
</evidence>
<dbReference type="InterPro" id="IPR035906">
    <property type="entry name" value="MetI-like_sf"/>
</dbReference>
<keyword evidence="2 7" id="KW-0813">Transport</keyword>
<dbReference type="PANTHER" id="PTHR30193">
    <property type="entry name" value="ABC TRANSPORTER PERMEASE PROTEIN"/>
    <property type="match status" value="1"/>
</dbReference>
<dbReference type="Gene3D" id="1.10.3720.10">
    <property type="entry name" value="MetI-like"/>
    <property type="match status" value="1"/>
</dbReference>
<dbReference type="EMBL" id="JACEZU010000013">
    <property type="protein sequence ID" value="MBA5689946.1"/>
    <property type="molecule type" value="Genomic_DNA"/>
</dbReference>
<evidence type="ECO:0000313" key="9">
    <source>
        <dbReference type="EMBL" id="MBA5689946.1"/>
    </source>
</evidence>
<reference evidence="9 10" key="1">
    <citation type="submission" date="2020-07" db="EMBL/GenBank/DDBJ databases">
        <title>Novel species isolated from subtropical streams in China.</title>
        <authorList>
            <person name="Lu H."/>
        </authorList>
    </citation>
    <scope>NUCLEOTIDE SEQUENCE [LARGE SCALE GENOMIC DNA]</scope>
    <source>
        <strain evidence="9 10">LX47W</strain>
    </source>
</reference>
<gene>
    <name evidence="9" type="ORF">H3H39_23115</name>
</gene>
<evidence type="ECO:0000313" key="10">
    <source>
        <dbReference type="Proteomes" id="UP000573499"/>
    </source>
</evidence>
<feature type="transmembrane region" description="Helical" evidence="7">
    <location>
        <begin position="219"/>
        <end position="242"/>
    </location>
</feature>
<evidence type="ECO:0000259" key="8">
    <source>
        <dbReference type="PROSITE" id="PS50928"/>
    </source>
</evidence>
<feature type="transmembrane region" description="Helical" evidence="7">
    <location>
        <begin position="168"/>
        <end position="188"/>
    </location>
</feature>
<dbReference type="GO" id="GO:0005886">
    <property type="term" value="C:plasma membrane"/>
    <property type="evidence" value="ECO:0007669"/>
    <property type="project" value="UniProtKB-SubCell"/>
</dbReference>
<comment type="caution">
    <text evidence="9">The sequence shown here is derived from an EMBL/GenBank/DDBJ whole genome shotgun (WGS) entry which is preliminary data.</text>
</comment>
<protein>
    <submittedName>
        <fullName evidence="9">Sugar ABC transporter permease</fullName>
    </submittedName>
</protein>
<accession>A0A7W2FE09</accession>
<evidence type="ECO:0000256" key="6">
    <source>
        <dbReference type="ARBA" id="ARBA00023136"/>
    </source>
</evidence>
<dbReference type="CDD" id="cd06261">
    <property type="entry name" value="TM_PBP2"/>
    <property type="match status" value="1"/>
</dbReference>
<evidence type="ECO:0000256" key="1">
    <source>
        <dbReference type="ARBA" id="ARBA00004651"/>
    </source>
</evidence>
<dbReference type="PANTHER" id="PTHR30193:SF37">
    <property type="entry name" value="INNER MEMBRANE ABC TRANSPORTER PERMEASE PROTEIN YCJO"/>
    <property type="match status" value="1"/>
</dbReference>
<dbReference type="Pfam" id="PF00528">
    <property type="entry name" value="BPD_transp_1"/>
    <property type="match status" value="1"/>
</dbReference>
<comment type="subcellular location">
    <subcellularLocation>
        <location evidence="1 7">Cell membrane</location>
        <topology evidence="1 7">Multi-pass membrane protein</topology>
    </subcellularLocation>
</comment>
<comment type="similarity">
    <text evidence="7">Belongs to the binding-protein-dependent transport system permease family.</text>
</comment>
<dbReference type="Proteomes" id="UP000573499">
    <property type="component" value="Unassembled WGS sequence"/>
</dbReference>
<feature type="domain" description="ABC transmembrane type-1" evidence="8">
    <location>
        <begin position="131"/>
        <end position="346"/>
    </location>
</feature>
<dbReference type="GO" id="GO:0055085">
    <property type="term" value="P:transmembrane transport"/>
    <property type="evidence" value="ECO:0007669"/>
    <property type="project" value="InterPro"/>
</dbReference>